<evidence type="ECO:0000313" key="1">
    <source>
        <dbReference type="Proteomes" id="UP000095283"/>
    </source>
</evidence>
<organism evidence="1 2">
    <name type="scientific">Heterorhabditis bacteriophora</name>
    <name type="common">Entomopathogenic nematode worm</name>
    <dbReference type="NCBI Taxonomy" id="37862"/>
    <lineage>
        <taxon>Eukaryota</taxon>
        <taxon>Metazoa</taxon>
        <taxon>Ecdysozoa</taxon>
        <taxon>Nematoda</taxon>
        <taxon>Chromadorea</taxon>
        <taxon>Rhabditida</taxon>
        <taxon>Rhabditina</taxon>
        <taxon>Rhabditomorpha</taxon>
        <taxon>Strongyloidea</taxon>
        <taxon>Heterorhabditidae</taxon>
        <taxon>Heterorhabditis</taxon>
    </lineage>
</organism>
<evidence type="ECO:0000313" key="2">
    <source>
        <dbReference type="WBParaSite" id="Hba_06235"/>
    </source>
</evidence>
<name>A0A1I7WMD3_HETBA</name>
<keyword evidence="1" id="KW-1185">Reference proteome</keyword>
<dbReference type="AlphaFoldDB" id="A0A1I7WMD3"/>
<sequence length="70" mass="7853">MAGEQLRGHYGLVIMLSGPKSDRESLLILVRRIYANNHQFETTKDFQSVISKAWSKVDNSIAAVYESANP</sequence>
<dbReference type="Proteomes" id="UP000095283">
    <property type="component" value="Unplaced"/>
</dbReference>
<proteinExistence type="predicted"/>
<reference evidence="2" key="1">
    <citation type="submission" date="2016-11" db="UniProtKB">
        <authorList>
            <consortium name="WormBaseParasite"/>
        </authorList>
    </citation>
    <scope>IDENTIFICATION</scope>
</reference>
<dbReference type="WBParaSite" id="Hba_06235">
    <property type="protein sequence ID" value="Hba_06235"/>
    <property type="gene ID" value="Hba_06235"/>
</dbReference>
<accession>A0A1I7WMD3</accession>
<protein>
    <submittedName>
        <fullName evidence="2">Peptidase_M16_C domain-containing protein</fullName>
    </submittedName>
</protein>